<accession>A0A3E1BXB7</accession>
<dbReference type="AlphaFoldDB" id="A0A3E1BXB7"/>
<keyword evidence="1" id="KW-0812">Transmembrane</keyword>
<proteinExistence type="predicted"/>
<evidence type="ECO:0000313" key="3">
    <source>
        <dbReference type="Proteomes" id="UP000256748"/>
    </source>
</evidence>
<dbReference type="Proteomes" id="UP000256748">
    <property type="component" value="Unassembled WGS sequence"/>
</dbReference>
<evidence type="ECO:0000313" key="2">
    <source>
        <dbReference type="EMBL" id="RFB99934.1"/>
    </source>
</evidence>
<dbReference type="EMBL" id="NAOO01000004">
    <property type="protein sequence ID" value="RFB99934.1"/>
    <property type="molecule type" value="Genomic_DNA"/>
</dbReference>
<organism evidence="2 3">
    <name type="scientific">Rhizobium leguminosarum bv. trifolii</name>
    <dbReference type="NCBI Taxonomy" id="386"/>
    <lineage>
        <taxon>Bacteria</taxon>
        <taxon>Pseudomonadati</taxon>
        <taxon>Pseudomonadota</taxon>
        <taxon>Alphaproteobacteria</taxon>
        <taxon>Hyphomicrobiales</taxon>
        <taxon>Rhizobiaceae</taxon>
        <taxon>Rhizobium/Agrobacterium group</taxon>
        <taxon>Rhizobium</taxon>
    </lineage>
</organism>
<feature type="transmembrane region" description="Helical" evidence="1">
    <location>
        <begin position="12"/>
        <end position="35"/>
    </location>
</feature>
<reference evidence="2 3" key="1">
    <citation type="submission" date="2017-03" db="EMBL/GenBank/DDBJ databases">
        <title>Genome analysis of Rhizobial strains effectives or ineffectives for nitrogen fixation isolated from bean seeds.</title>
        <authorList>
            <person name="Peralta H."/>
            <person name="Aguilar-Vera A."/>
            <person name="Mora Y."/>
            <person name="Vargas-Lagunas C."/>
            <person name="Girard L."/>
            <person name="Mora J."/>
        </authorList>
    </citation>
    <scope>NUCLEOTIDE SEQUENCE [LARGE SCALE GENOMIC DNA]</scope>
    <source>
        <strain evidence="2 3">CCGM5</strain>
    </source>
</reference>
<comment type="caution">
    <text evidence="2">The sequence shown here is derived from an EMBL/GenBank/DDBJ whole genome shotgun (WGS) entry which is preliminary data.</text>
</comment>
<protein>
    <submittedName>
        <fullName evidence="2">Uncharacterized protein</fullName>
    </submittedName>
</protein>
<gene>
    <name evidence="2" type="ORF">B5K10_05365</name>
</gene>
<evidence type="ECO:0000256" key="1">
    <source>
        <dbReference type="SAM" id="Phobius"/>
    </source>
</evidence>
<sequence length="231" mass="25681">MANIGKVQKASAAVALTIIAALVVLIGVVSVKALFDRRERFGEVAQRVAEIDRIEASADAPASKSRKIIEIAYSGWDVAEAIDAKHPDHLTLNRVGEHVQSGYQITEPLSPGVFDKAAEATCLIRVKQVSEDSPSFVDDNLAAYHAARNDLEAWRPYLANYDSSWESCAYRFRVMQSRYDKKLEKAKTVTMHDIGEKFGRASSNLNNWWKETTKPVTDAVDEFKAGYNSSR</sequence>
<name>A0A3E1BXB7_RHILT</name>
<keyword evidence="1" id="KW-1133">Transmembrane helix</keyword>
<keyword evidence="1" id="KW-0472">Membrane</keyword>
<dbReference type="RefSeq" id="WP_116272602.1">
    <property type="nucleotide sequence ID" value="NZ_KZ859521.1"/>
</dbReference>